<keyword evidence="3" id="KW-1185">Reference proteome</keyword>
<dbReference type="AlphaFoldDB" id="A0AAV2RKH0"/>
<keyword evidence="1" id="KW-0472">Membrane</keyword>
<protein>
    <submittedName>
        <fullName evidence="2">Uncharacterized protein</fullName>
    </submittedName>
</protein>
<proteinExistence type="predicted"/>
<dbReference type="EMBL" id="CAXKWB010023027">
    <property type="protein sequence ID" value="CAL4124816.1"/>
    <property type="molecule type" value="Genomic_DNA"/>
</dbReference>
<evidence type="ECO:0000256" key="1">
    <source>
        <dbReference type="SAM" id="Phobius"/>
    </source>
</evidence>
<accession>A0AAV2RKH0</accession>
<feature type="transmembrane region" description="Helical" evidence="1">
    <location>
        <begin position="24"/>
        <end position="44"/>
    </location>
</feature>
<comment type="caution">
    <text evidence="2">The sequence shown here is derived from an EMBL/GenBank/DDBJ whole genome shotgun (WGS) entry which is preliminary data.</text>
</comment>
<keyword evidence="1" id="KW-1133">Transmembrane helix</keyword>
<evidence type="ECO:0000313" key="3">
    <source>
        <dbReference type="Proteomes" id="UP001497623"/>
    </source>
</evidence>
<sequence>LPATDKSTLPTVSQISTTMACTRIFALLLVAVMFLVAISEAGLICPTFPSCCVTKSCGALCPACPSGSYPIGVKVIYPGKSDPCSVNGIPINFDPFMNPIAPFPIHPNCI</sequence>
<reference evidence="2 3" key="1">
    <citation type="submission" date="2024-05" db="EMBL/GenBank/DDBJ databases">
        <authorList>
            <person name="Wallberg A."/>
        </authorList>
    </citation>
    <scope>NUCLEOTIDE SEQUENCE [LARGE SCALE GENOMIC DNA]</scope>
</reference>
<feature type="non-terminal residue" evidence="2">
    <location>
        <position position="1"/>
    </location>
</feature>
<dbReference type="Proteomes" id="UP001497623">
    <property type="component" value="Unassembled WGS sequence"/>
</dbReference>
<organism evidence="2 3">
    <name type="scientific">Meganyctiphanes norvegica</name>
    <name type="common">Northern krill</name>
    <name type="synonym">Thysanopoda norvegica</name>
    <dbReference type="NCBI Taxonomy" id="48144"/>
    <lineage>
        <taxon>Eukaryota</taxon>
        <taxon>Metazoa</taxon>
        <taxon>Ecdysozoa</taxon>
        <taxon>Arthropoda</taxon>
        <taxon>Crustacea</taxon>
        <taxon>Multicrustacea</taxon>
        <taxon>Malacostraca</taxon>
        <taxon>Eumalacostraca</taxon>
        <taxon>Eucarida</taxon>
        <taxon>Euphausiacea</taxon>
        <taxon>Euphausiidae</taxon>
        <taxon>Meganyctiphanes</taxon>
    </lineage>
</organism>
<gene>
    <name evidence="2" type="ORF">MNOR_LOCUS24793</name>
</gene>
<evidence type="ECO:0000313" key="2">
    <source>
        <dbReference type="EMBL" id="CAL4124816.1"/>
    </source>
</evidence>
<name>A0AAV2RKH0_MEGNR</name>
<keyword evidence="1" id="KW-0812">Transmembrane</keyword>